<name>A0ABP4FTE6_9ACTN</name>
<dbReference type="SUPFAM" id="SSF102588">
    <property type="entry name" value="LmbE-like"/>
    <property type="match status" value="1"/>
</dbReference>
<evidence type="ECO:0000256" key="2">
    <source>
        <dbReference type="SAM" id="MobiDB-lite"/>
    </source>
</evidence>
<dbReference type="RefSeq" id="WP_344284935.1">
    <property type="nucleotide sequence ID" value="NZ_BAAAKV010000105.1"/>
</dbReference>
<dbReference type="Proteomes" id="UP001501371">
    <property type="component" value="Unassembled WGS sequence"/>
</dbReference>
<gene>
    <name evidence="3" type="ORF">GCM10009654_65610</name>
</gene>
<accession>A0ABP4FTE6</accession>
<evidence type="ECO:0000313" key="4">
    <source>
        <dbReference type="Proteomes" id="UP001501371"/>
    </source>
</evidence>
<evidence type="ECO:0000256" key="1">
    <source>
        <dbReference type="ARBA" id="ARBA00022833"/>
    </source>
</evidence>
<keyword evidence="1" id="KW-0862">Zinc</keyword>
<keyword evidence="4" id="KW-1185">Reference proteome</keyword>
<organism evidence="3 4">
    <name type="scientific">Streptomyces hebeiensis</name>
    <dbReference type="NCBI Taxonomy" id="229486"/>
    <lineage>
        <taxon>Bacteria</taxon>
        <taxon>Bacillati</taxon>
        <taxon>Actinomycetota</taxon>
        <taxon>Actinomycetes</taxon>
        <taxon>Kitasatosporales</taxon>
        <taxon>Streptomycetaceae</taxon>
        <taxon>Streptomyces</taxon>
    </lineage>
</organism>
<feature type="compositionally biased region" description="Pro residues" evidence="2">
    <location>
        <begin position="251"/>
        <end position="260"/>
    </location>
</feature>
<reference evidence="4" key="1">
    <citation type="journal article" date="2019" name="Int. J. Syst. Evol. Microbiol.">
        <title>The Global Catalogue of Microorganisms (GCM) 10K type strain sequencing project: providing services to taxonomists for standard genome sequencing and annotation.</title>
        <authorList>
            <consortium name="The Broad Institute Genomics Platform"/>
            <consortium name="The Broad Institute Genome Sequencing Center for Infectious Disease"/>
            <person name="Wu L."/>
            <person name="Ma J."/>
        </authorList>
    </citation>
    <scope>NUCLEOTIDE SEQUENCE [LARGE SCALE GENOMIC DNA]</scope>
    <source>
        <strain evidence="4">JCM 12696</strain>
    </source>
</reference>
<protein>
    <submittedName>
        <fullName evidence="3">PIG-L family deacetylase</fullName>
    </submittedName>
</protein>
<dbReference type="EMBL" id="BAAAKV010000105">
    <property type="protein sequence ID" value="GAA1199953.1"/>
    <property type="molecule type" value="Genomic_DNA"/>
</dbReference>
<comment type="caution">
    <text evidence="3">The sequence shown here is derived from an EMBL/GenBank/DDBJ whole genome shotgun (WGS) entry which is preliminary data.</text>
</comment>
<dbReference type="InterPro" id="IPR003737">
    <property type="entry name" value="GlcNAc_PI_deacetylase-related"/>
</dbReference>
<evidence type="ECO:0000313" key="3">
    <source>
        <dbReference type="EMBL" id="GAA1199953.1"/>
    </source>
</evidence>
<sequence>MTSHSPSSAPPATVILSPHFDDAALSLAGLIPALPSPVCVVTVHGGAPAPGHEISWWDRTCGFSSAGEAHLARLAEDARACALLGVDHVVLNHPDGPYGDGGALHEIDTYLSDLPAETRVLVPLGTNQPDHAKVRDRALLILDKLGRPLPLVYADLPYTGHTARWAAPDVEVSLAQDRDFGLSYQEIVSRYRTRPAYERILTDQEWARKRAAVLAYASQLAPLAVDHGALLARGGPLCAERVWSLAEPAPLDEPGPPETAPAPEAGA</sequence>
<dbReference type="Gene3D" id="3.40.50.10320">
    <property type="entry name" value="LmbE-like"/>
    <property type="match status" value="1"/>
</dbReference>
<dbReference type="InterPro" id="IPR024078">
    <property type="entry name" value="LmbE-like_dom_sf"/>
</dbReference>
<feature type="region of interest" description="Disordered" evidence="2">
    <location>
        <begin position="248"/>
        <end position="267"/>
    </location>
</feature>
<proteinExistence type="predicted"/>
<dbReference type="Pfam" id="PF02585">
    <property type="entry name" value="PIG-L"/>
    <property type="match status" value="1"/>
</dbReference>